<feature type="compositionally biased region" description="Low complexity" evidence="1">
    <location>
        <begin position="1"/>
        <end position="25"/>
    </location>
</feature>
<feature type="compositionally biased region" description="Basic residues" evidence="1">
    <location>
        <begin position="190"/>
        <end position="209"/>
    </location>
</feature>
<proteinExistence type="predicted"/>
<dbReference type="EnsemblMetazoa" id="AATE005783-RA">
    <property type="protein sequence ID" value="AATE005783-PA.1"/>
    <property type="gene ID" value="AATE005783"/>
</dbReference>
<evidence type="ECO:0000313" key="3">
    <source>
        <dbReference type="EnsemblMetazoa" id="AATE005783-PA.1"/>
    </source>
</evidence>
<accession>A0A182IUL4</accession>
<reference evidence="3" key="1">
    <citation type="submission" date="2022-08" db="UniProtKB">
        <authorList>
            <consortium name="EnsemblMetazoa"/>
        </authorList>
    </citation>
    <scope>IDENTIFICATION</scope>
    <source>
        <strain evidence="3">EBRO</strain>
    </source>
</reference>
<feature type="compositionally biased region" description="Low complexity" evidence="1">
    <location>
        <begin position="172"/>
        <end position="188"/>
    </location>
</feature>
<feature type="compositionally biased region" description="Low complexity" evidence="1">
    <location>
        <begin position="50"/>
        <end position="89"/>
    </location>
</feature>
<feature type="region of interest" description="Disordered" evidence="1">
    <location>
        <begin position="162"/>
        <end position="249"/>
    </location>
</feature>
<dbReference type="AlphaFoldDB" id="A0A182IUL4"/>
<protein>
    <recommendedName>
        <fullName evidence="2">ZAD domain-containing protein</fullName>
    </recommendedName>
</protein>
<dbReference type="SUPFAM" id="SSF57716">
    <property type="entry name" value="Glucocorticoid receptor-like (DNA-binding domain)"/>
    <property type="match status" value="1"/>
</dbReference>
<feature type="region of interest" description="Disordered" evidence="1">
    <location>
        <begin position="399"/>
        <end position="420"/>
    </location>
</feature>
<dbReference type="InterPro" id="IPR012934">
    <property type="entry name" value="Znf_AD"/>
</dbReference>
<feature type="region of interest" description="Disordered" evidence="1">
    <location>
        <begin position="358"/>
        <end position="386"/>
    </location>
</feature>
<organism evidence="3">
    <name type="scientific">Anopheles atroparvus</name>
    <name type="common">European mosquito</name>
    <dbReference type="NCBI Taxonomy" id="41427"/>
    <lineage>
        <taxon>Eukaryota</taxon>
        <taxon>Metazoa</taxon>
        <taxon>Ecdysozoa</taxon>
        <taxon>Arthropoda</taxon>
        <taxon>Hexapoda</taxon>
        <taxon>Insecta</taxon>
        <taxon>Pterygota</taxon>
        <taxon>Neoptera</taxon>
        <taxon>Endopterygota</taxon>
        <taxon>Diptera</taxon>
        <taxon>Nematocera</taxon>
        <taxon>Culicoidea</taxon>
        <taxon>Culicidae</taxon>
        <taxon>Anophelinae</taxon>
        <taxon>Anopheles</taxon>
    </lineage>
</organism>
<dbReference type="STRING" id="41427.A0A182IUL4"/>
<feature type="domain" description="ZAD" evidence="2">
    <location>
        <begin position="99"/>
        <end position="163"/>
    </location>
</feature>
<feature type="compositionally biased region" description="Basic and acidic residues" evidence="1">
    <location>
        <begin position="219"/>
        <end position="235"/>
    </location>
</feature>
<name>A0A182IUL4_ANOAO</name>
<evidence type="ECO:0000259" key="2">
    <source>
        <dbReference type="Pfam" id="PF07776"/>
    </source>
</evidence>
<dbReference type="Pfam" id="PF07776">
    <property type="entry name" value="zf-AD"/>
    <property type="match status" value="1"/>
</dbReference>
<feature type="region of interest" description="Disordered" evidence="1">
    <location>
        <begin position="1"/>
        <end position="89"/>
    </location>
</feature>
<dbReference type="VEuPathDB" id="VectorBase:AATE005783"/>
<dbReference type="GO" id="GO:0005634">
    <property type="term" value="C:nucleus"/>
    <property type="evidence" value="ECO:0007669"/>
    <property type="project" value="InterPro"/>
</dbReference>
<sequence length="494" mass="53097">MSSASSSTTAGSNAAAANQSAQQAGAAGGSASGPEGSAGDNHGAEGNVVQPQQAAAGAGTTEPPTSSSSASTTSHHRGGSAASGTTGSMGTVLRRKTNVCLICGIYTNLSLNIFEPRNGPNIVDVIYEKYKFRAERGDNADKHICFSCNNWLINWYSLQNTSSGSSNRTYEPAPSTSRSSSSAAPDSSNNRHRGRHHHQGHKSRTKRTMAARPDSYPPNDKENCPTKPNGDRAEQYDQVSSTTPPFPAGEEEVFRASAGLAQNRLTDPYAKRTKRRASPIAFRRAALRESNSNLLLQQRLHGANKLRMVQENSVAVVSSSSSEQQRYDAHEMHEPFESLLIRMLEGQGTSVTKECVRDGEEAEDENGGPRAVARWNPEPSNGARGYRNLSVMRKRLEANRNGSTRGLPNSGPFLVDDDDEDTGNEIVLSFDSALSEVIDVVPSLKEMTPDTGNDDAHGHLQSDPVGPLRQRLSSGVLSMSIIPVRPDRPNSINW</sequence>
<dbReference type="GO" id="GO:0008270">
    <property type="term" value="F:zinc ion binding"/>
    <property type="evidence" value="ECO:0007669"/>
    <property type="project" value="InterPro"/>
</dbReference>
<evidence type="ECO:0000256" key="1">
    <source>
        <dbReference type="SAM" id="MobiDB-lite"/>
    </source>
</evidence>